<feature type="domain" description="RNA polymerase sigma factor 70 region 4 type 2" evidence="6">
    <location>
        <begin position="111"/>
        <end position="162"/>
    </location>
</feature>
<evidence type="ECO:0000256" key="3">
    <source>
        <dbReference type="ARBA" id="ARBA00023082"/>
    </source>
</evidence>
<evidence type="ECO:0000256" key="1">
    <source>
        <dbReference type="ARBA" id="ARBA00010641"/>
    </source>
</evidence>
<dbReference type="Gene3D" id="1.10.1740.10">
    <property type="match status" value="1"/>
</dbReference>
<dbReference type="Proteomes" id="UP000309215">
    <property type="component" value="Unassembled WGS sequence"/>
</dbReference>
<dbReference type="GO" id="GO:0016987">
    <property type="term" value="F:sigma factor activity"/>
    <property type="evidence" value="ECO:0007669"/>
    <property type="project" value="UniProtKB-KW"/>
</dbReference>
<protein>
    <submittedName>
        <fullName evidence="7">RNA polymerase sigma factor</fullName>
    </submittedName>
</protein>
<dbReference type="GO" id="GO:0006352">
    <property type="term" value="P:DNA-templated transcription initiation"/>
    <property type="evidence" value="ECO:0007669"/>
    <property type="project" value="InterPro"/>
</dbReference>
<dbReference type="RefSeq" id="WP_136935597.1">
    <property type="nucleotide sequence ID" value="NZ_SSMQ01000093.1"/>
</dbReference>
<reference evidence="7 8" key="1">
    <citation type="submission" date="2019-04" db="EMBL/GenBank/DDBJ databases">
        <authorList>
            <person name="Li Y."/>
            <person name="Wang J."/>
        </authorList>
    </citation>
    <scope>NUCLEOTIDE SEQUENCE [LARGE SCALE GENOMIC DNA]</scope>
    <source>
        <strain evidence="7 8">DSM 14668</strain>
    </source>
</reference>
<dbReference type="OrthoDB" id="3698333at2"/>
<dbReference type="AlphaFoldDB" id="A0A4U1INU3"/>
<dbReference type="InterPro" id="IPR039425">
    <property type="entry name" value="RNA_pol_sigma-70-like"/>
</dbReference>
<keyword evidence="4" id="KW-0238">DNA-binding</keyword>
<keyword evidence="5" id="KW-0804">Transcription</keyword>
<dbReference type="GO" id="GO:0003677">
    <property type="term" value="F:DNA binding"/>
    <property type="evidence" value="ECO:0007669"/>
    <property type="project" value="UniProtKB-KW"/>
</dbReference>
<comment type="caution">
    <text evidence="7">The sequence shown here is derived from an EMBL/GenBank/DDBJ whole genome shotgun (WGS) entry which is preliminary data.</text>
</comment>
<evidence type="ECO:0000313" key="8">
    <source>
        <dbReference type="Proteomes" id="UP000309215"/>
    </source>
</evidence>
<evidence type="ECO:0000256" key="4">
    <source>
        <dbReference type="ARBA" id="ARBA00023125"/>
    </source>
</evidence>
<dbReference type="InterPro" id="IPR036388">
    <property type="entry name" value="WH-like_DNA-bd_sf"/>
</dbReference>
<sequence length="346" mass="38420">MNGRKTKEVDDLPGYLPWMVERARKFVPDADAEDVAIQALRDAYDVTRTRPPAEEVDRVKAWLFRLVHLRAKAHWKQQKRRALETLWDNPDDIDAVAAPIHDVVDVAEREWFRLGLEGLSPERRELVLSCCVEGVTVRELSSEQGVNENTLSSWLQRAREELRMRLQDLLDDSKRRLGMLLPFGCFGLGSADEEMPAREGWDCGILRACARILEPAIRFAVSVAVGAFVVGFSPSGPCAGRVEPGASEREARAGWHDTVVVSRSARSGGAAPSTTLPPANAPPKLHVVEEGNFSLLVHAKAALNRGDARRALALLDEYESKMTDSTHVKQRRTLRAAAMSMLAEAR</sequence>
<dbReference type="InterPro" id="IPR013324">
    <property type="entry name" value="RNA_pol_sigma_r3/r4-like"/>
</dbReference>
<keyword evidence="8" id="KW-1185">Reference proteome</keyword>
<dbReference type="SUPFAM" id="SSF88659">
    <property type="entry name" value="Sigma3 and sigma4 domains of RNA polymerase sigma factors"/>
    <property type="match status" value="1"/>
</dbReference>
<name>A0A4U1INU3_9BACT</name>
<dbReference type="Pfam" id="PF08281">
    <property type="entry name" value="Sigma70_r4_2"/>
    <property type="match status" value="1"/>
</dbReference>
<evidence type="ECO:0000313" key="7">
    <source>
        <dbReference type="EMBL" id="TKC95804.1"/>
    </source>
</evidence>
<keyword evidence="2" id="KW-0805">Transcription regulation</keyword>
<organism evidence="7 8">
    <name type="scientific">Polyangium fumosum</name>
    <dbReference type="NCBI Taxonomy" id="889272"/>
    <lineage>
        <taxon>Bacteria</taxon>
        <taxon>Pseudomonadati</taxon>
        <taxon>Myxococcota</taxon>
        <taxon>Polyangia</taxon>
        <taxon>Polyangiales</taxon>
        <taxon>Polyangiaceae</taxon>
        <taxon>Polyangium</taxon>
    </lineage>
</organism>
<dbReference type="PANTHER" id="PTHR43133">
    <property type="entry name" value="RNA POLYMERASE ECF-TYPE SIGMA FACTO"/>
    <property type="match status" value="1"/>
</dbReference>
<dbReference type="NCBIfam" id="TIGR02937">
    <property type="entry name" value="sigma70-ECF"/>
    <property type="match status" value="1"/>
</dbReference>
<dbReference type="EMBL" id="SSMQ01000093">
    <property type="protein sequence ID" value="TKC95804.1"/>
    <property type="molecule type" value="Genomic_DNA"/>
</dbReference>
<comment type="similarity">
    <text evidence="1">Belongs to the sigma-70 factor family. ECF subfamily.</text>
</comment>
<evidence type="ECO:0000256" key="2">
    <source>
        <dbReference type="ARBA" id="ARBA00023015"/>
    </source>
</evidence>
<keyword evidence="3" id="KW-0731">Sigma factor</keyword>
<dbReference type="InterPro" id="IPR013325">
    <property type="entry name" value="RNA_pol_sigma_r2"/>
</dbReference>
<dbReference type="Gene3D" id="1.10.10.10">
    <property type="entry name" value="Winged helix-like DNA-binding domain superfamily/Winged helix DNA-binding domain"/>
    <property type="match status" value="1"/>
</dbReference>
<dbReference type="InterPro" id="IPR013249">
    <property type="entry name" value="RNA_pol_sigma70_r4_t2"/>
</dbReference>
<dbReference type="PANTHER" id="PTHR43133:SF8">
    <property type="entry name" value="RNA POLYMERASE SIGMA FACTOR HI_1459-RELATED"/>
    <property type="match status" value="1"/>
</dbReference>
<dbReference type="InterPro" id="IPR014284">
    <property type="entry name" value="RNA_pol_sigma-70_dom"/>
</dbReference>
<accession>A0A4U1INU3</accession>
<proteinExistence type="inferred from homology"/>
<evidence type="ECO:0000259" key="6">
    <source>
        <dbReference type="Pfam" id="PF08281"/>
    </source>
</evidence>
<evidence type="ECO:0000256" key="5">
    <source>
        <dbReference type="ARBA" id="ARBA00023163"/>
    </source>
</evidence>
<gene>
    <name evidence="7" type="ORF">E8A74_46345</name>
</gene>
<dbReference type="SUPFAM" id="SSF88946">
    <property type="entry name" value="Sigma2 domain of RNA polymerase sigma factors"/>
    <property type="match status" value="1"/>
</dbReference>